<proteinExistence type="predicted"/>
<protein>
    <submittedName>
        <fullName evidence="1">Uncharacterized protein</fullName>
    </submittedName>
</protein>
<dbReference type="InterPro" id="IPR045026">
    <property type="entry name" value="LIMYB"/>
</dbReference>
<dbReference type="PANTHER" id="PTHR47584:SF9">
    <property type="entry name" value="L10-INTERACTING MYB DOMAIN-CONTAINING PROTEIN-LIKE"/>
    <property type="match status" value="1"/>
</dbReference>
<reference evidence="1 2" key="1">
    <citation type="journal article" date="2018" name="PLoS Genet.">
        <title>Population sequencing reveals clonal diversity and ancestral inbreeding in the grapevine cultivar Chardonnay.</title>
        <authorList>
            <person name="Roach M.J."/>
            <person name="Johnson D.L."/>
            <person name="Bohlmann J."/>
            <person name="van Vuuren H.J."/>
            <person name="Jones S.J."/>
            <person name="Pretorius I.S."/>
            <person name="Schmidt S.A."/>
            <person name="Borneman A.R."/>
        </authorList>
    </citation>
    <scope>NUCLEOTIDE SEQUENCE [LARGE SCALE GENOMIC DNA]</scope>
    <source>
        <strain evidence="2">cv. Chardonnay</strain>
        <tissue evidence="1">Leaf</tissue>
    </source>
</reference>
<name>A0A438E4F7_VITVI</name>
<dbReference type="OrthoDB" id="1848055at2759"/>
<evidence type="ECO:0000313" key="2">
    <source>
        <dbReference type="Proteomes" id="UP000288805"/>
    </source>
</evidence>
<sequence length="65" mass="7519">MLSQRSDQFSISSCIKVLNEMEGVEEDLYLAALDLFQDPDRRETFISIRSDIRMPWLKGKCSSMS</sequence>
<evidence type="ECO:0000313" key="1">
    <source>
        <dbReference type="EMBL" id="RVW42543.1"/>
    </source>
</evidence>
<organism evidence="1 2">
    <name type="scientific">Vitis vinifera</name>
    <name type="common">Grape</name>
    <dbReference type="NCBI Taxonomy" id="29760"/>
    <lineage>
        <taxon>Eukaryota</taxon>
        <taxon>Viridiplantae</taxon>
        <taxon>Streptophyta</taxon>
        <taxon>Embryophyta</taxon>
        <taxon>Tracheophyta</taxon>
        <taxon>Spermatophyta</taxon>
        <taxon>Magnoliopsida</taxon>
        <taxon>eudicotyledons</taxon>
        <taxon>Gunneridae</taxon>
        <taxon>Pentapetalae</taxon>
        <taxon>rosids</taxon>
        <taxon>Vitales</taxon>
        <taxon>Vitaceae</taxon>
        <taxon>Viteae</taxon>
        <taxon>Vitis</taxon>
    </lineage>
</organism>
<accession>A0A438E4F7</accession>
<comment type="caution">
    <text evidence="1">The sequence shown here is derived from an EMBL/GenBank/DDBJ whole genome shotgun (WGS) entry which is preliminary data.</text>
</comment>
<dbReference type="Proteomes" id="UP000288805">
    <property type="component" value="Unassembled WGS sequence"/>
</dbReference>
<dbReference type="PANTHER" id="PTHR47584">
    <property type="match status" value="1"/>
</dbReference>
<dbReference type="EMBL" id="QGNW01001402">
    <property type="protein sequence ID" value="RVW42543.1"/>
    <property type="molecule type" value="Genomic_DNA"/>
</dbReference>
<gene>
    <name evidence="1" type="ORF">CK203_085371</name>
</gene>
<dbReference type="AlphaFoldDB" id="A0A438E4F7"/>